<evidence type="ECO:0000256" key="2">
    <source>
        <dbReference type="ARBA" id="ARBA00022603"/>
    </source>
</evidence>
<feature type="domain" description="Methyltransferase" evidence="6">
    <location>
        <begin position="213"/>
        <end position="307"/>
    </location>
</feature>
<proteinExistence type="inferred from homology"/>
<evidence type="ECO:0000256" key="3">
    <source>
        <dbReference type="ARBA" id="ARBA00022679"/>
    </source>
</evidence>
<evidence type="ECO:0000256" key="4">
    <source>
        <dbReference type="ARBA" id="ARBA00022691"/>
    </source>
</evidence>
<keyword evidence="4" id="KW-0949">S-adenosyl-L-methionine</keyword>
<sequence>MRHSEIALRRHDLALRSRQTHVVRAALAAANGLGLRGGPLLQLLLLSKLQGFLRHIVLTLMDREFPDGDLSARPDTDPRILDDFLRLALELGVAARVDGAVVPEPAYTTGFPGFGGDSATRPRAEAEKDYVFVRGLIRKAGADGESGPLHRPDVRYLIVLSRYILELEGMRFDAQVAPSFSEKFYSDLGALAYELYTKRSFERLCRRLSPASVLDIGCGDGLHMSSVLSTLPTARVVGLEPQVKVADATRQRLSGHPNTRVESVRFTDHGTTDRFDMVLSSFMIFYMPEEERVPFFRRVREVLSPTGTYVIGQYFPDFEDVQEVLVRSTSPVPNTQLYLSGVGNSLVKAEALLNRVLSDFRSVAYWSTLQDQLSQAGLAVEEIVPADSMYYSYFLLVRRAEGAS</sequence>
<accession>A0ABX8C0C1</accession>
<organism evidence="7 8">
    <name type="scientific">Nocardiopsis akebiae</name>
    <dbReference type="NCBI Taxonomy" id="2831968"/>
    <lineage>
        <taxon>Bacteria</taxon>
        <taxon>Bacillati</taxon>
        <taxon>Actinomycetota</taxon>
        <taxon>Actinomycetes</taxon>
        <taxon>Streptosporangiales</taxon>
        <taxon>Nocardiopsidaceae</taxon>
        <taxon>Nocardiopsis</taxon>
    </lineage>
</organism>
<keyword evidence="8" id="KW-1185">Reference proteome</keyword>
<dbReference type="InterPro" id="IPR029063">
    <property type="entry name" value="SAM-dependent_MTases_sf"/>
</dbReference>
<comment type="similarity">
    <text evidence="1">Belongs to the CFA/CMAS family.</text>
</comment>
<dbReference type="EMBL" id="CP074132">
    <property type="protein sequence ID" value="QUX27857.1"/>
    <property type="molecule type" value="Genomic_DNA"/>
</dbReference>
<dbReference type="CDD" id="cd02440">
    <property type="entry name" value="AdoMet_MTases"/>
    <property type="match status" value="1"/>
</dbReference>
<evidence type="ECO:0000313" key="7">
    <source>
        <dbReference type="EMBL" id="QUX27857.1"/>
    </source>
</evidence>
<dbReference type="InterPro" id="IPR050723">
    <property type="entry name" value="CFA/CMAS"/>
</dbReference>
<evidence type="ECO:0000256" key="5">
    <source>
        <dbReference type="ARBA" id="ARBA00023098"/>
    </source>
</evidence>
<dbReference type="InterPro" id="IPR041698">
    <property type="entry name" value="Methyltransf_25"/>
</dbReference>
<reference evidence="8" key="1">
    <citation type="submission" date="2021-05" db="EMBL/GenBank/DDBJ databases">
        <title>Direct Submission.</title>
        <authorList>
            <person name="Li K."/>
            <person name="Gao J."/>
        </authorList>
    </citation>
    <scope>NUCLEOTIDE SEQUENCE [LARGE SCALE GENOMIC DNA]</scope>
    <source>
        <strain evidence="8">HDS12</strain>
    </source>
</reference>
<dbReference type="Proteomes" id="UP000678016">
    <property type="component" value="Chromosome"/>
</dbReference>
<name>A0ABX8C0C1_9ACTN</name>
<keyword evidence="2 7" id="KW-0489">Methyltransferase</keyword>
<dbReference type="GO" id="GO:0008168">
    <property type="term" value="F:methyltransferase activity"/>
    <property type="evidence" value="ECO:0007669"/>
    <property type="project" value="UniProtKB-KW"/>
</dbReference>
<dbReference type="PANTHER" id="PTHR43667">
    <property type="entry name" value="CYCLOPROPANE-FATTY-ACYL-PHOSPHOLIPID SYNTHASE"/>
    <property type="match status" value="1"/>
</dbReference>
<evidence type="ECO:0000256" key="1">
    <source>
        <dbReference type="ARBA" id="ARBA00010815"/>
    </source>
</evidence>
<dbReference type="SUPFAM" id="SSF53335">
    <property type="entry name" value="S-adenosyl-L-methionine-dependent methyltransferases"/>
    <property type="match status" value="1"/>
</dbReference>
<keyword evidence="5" id="KW-0443">Lipid metabolism</keyword>
<keyword evidence="3" id="KW-0808">Transferase</keyword>
<evidence type="ECO:0000313" key="8">
    <source>
        <dbReference type="Proteomes" id="UP000678016"/>
    </source>
</evidence>
<dbReference type="PANTHER" id="PTHR43667:SF1">
    <property type="entry name" value="CYCLOPROPANE-FATTY-ACYL-PHOSPHOLIPID SYNTHASE"/>
    <property type="match status" value="1"/>
</dbReference>
<dbReference type="Gene3D" id="3.40.50.150">
    <property type="entry name" value="Vaccinia Virus protein VP39"/>
    <property type="match status" value="1"/>
</dbReference>
<dbReference type="RefSeq" id="WP_212640901.1">
    <property type="nucleotide sequence ID" value="NZ_CP074132.1"/>
</dbReference>
<dbReference type="GO" id="GO:0032259">
    <property type="term" value="P:methylation"/>
    <property type="evidence" value="ECO:0007669"/>
    <property type="project" value="UniProtKB-KW"/>
</dbReference>
<gene>
    <name evidence="7" type="ORF">KGD83_21635</name>
</gene>
<protein>
    <submittedName>
        <fullName evidence="7">Class I SAM-dependent methyltransferase</fullName>
    </submittedName>
</protein>
<dbReference type="Pfam" id="PF13649">
    <property type="entry name" value="Methyltransf_25"/>
    <property type="match status" value="1"/>
</dbReference>
<evidence type="ECO:0000259" key="6">
    <source>
        <dbReference type="Pfam" id="PF13649"/>
    </source>
</evidence>